<feature type="transmembrane region" description="Helical" evidence="19">
    <location>
        <begin position="174"/>
        <end position="196"/>
    </location>
</feature>
<comment type="catalytic activity">
    <reaction evidence="1">
        <text>ATP + protein L-histidine = ADP + protein N-phospho-L-histidine.</text>
        <dbReference type="EC" id="2.7.13.3"/>
    </reaction>
</comment>
<evidence type="ECO:0000259" key="22">
    <source>
        <dbReference type="PROSITE" id="PS50885"/>
    </source>
</evidence>
<dbReference type="EMBL" id="NPEY01000007">
    <property type="protein sequence ID" value="OZT73935.1"/>
    <property type="molecule type" value="Genomic_DNA"/>
</dbReference>
<dbReference type="SMART" id="SM00388">
    <property type="entry name" value="HisKA"/>
    <property type="match status" value="1"/>
</dbReference>
<dbReference type="InterPro" id="IPR001789">
    <property type="entry name" value="Sig_transdc_resp-reg_receiver"/>
</dbReference>
<feature type="domain" description="Response regulatory" evidence="21">
    <location>
        <begin position="663"/>
        <end position="780"/>
    </location>
</feature>
<dbReference type="InterPro" id="IPR011006">
    <property type="entry name" value="CheY-like_superfamily"/>
</dbReference>
<dbReference type="GO" id="GO:0000155">
    <property type="term" value="F:phosphorelay sensor kinase activity"/>
    <property type="evidence" value="ECO:0007669"/>
    <property type="project" value="InterPro"/>
</dbReference>
<reference evidence="25 27" key="2">
    <citation type="submission" date="2017-07" db="EMBL/GenBank/DDBJ databases">
        <title>Shotgun whole genome sequences of three halophilic bacterial isolates.</title>
        <authorList>
            <person name="Pozzo T."/>
            <person name="Higdon S.M."/>
            <person name="Quillaguaman J."/>
        </authorList>
    </citation>
    <scope>NUCLEOTIDE SEQUENCE [LARGE SCALE GENOMIC DNA]</scope>
    <source>
        <strain evidence="25 27">LC1</strain>
    </source>
</reference>
<dbReference type="CDD" id="cd16922">
    <property type="entry name" value="HATPase_EvgS-ArcB-TorS-like"/>
    <property type="match status" value="1"/>
</dbReference>
<dbReference type="Gene3D" id="1.20.120.160">
    <property type="entry name" value="HPT domain"/>
    <property type="match status" value="1"/>
</dbReference>
<dbReference type="Gene3D" id="1.10.287.130">
    <property type="match status" value="1"/>
</dbReference>
<dbReference type="PROSITE" id="PS50894">
    <property type="entry name" value="HPT"/>
    <property type="match status" value="1"/>
</dbReference>
<evidence type="ECO:0000256" key="6">
    <source>
        <dbReference type="ARBA" id="ARBA00022553"/>
    </source>
</evidence>
<dbReference type="Gene3D" id="6.10.340.10">
    <property type="match status" value="1"/>
</dbReference>
<dbReference type="STRING" id="1072583.KUC_3879"/>
<keyword evidence="6 16" id="KW-0597">Phosphoprotein</keyword>
<dbReference type="FunFam" id="3.30.565.10:FF:000010">
    <property type="entry name" value="Sensor histidine kinase RcsC"/>
    <property type="match status" value="1"/>
</dbReference>
<keyword evidence="13" id="KW-0902">Two-component regulatory system</keyword>
<evidence type="ECO:0000256" key="16">
    <source>
        <dbReference type="PROSITE-ProRule" id="PRU00169"/>
    </source>
</evidence>
<feature type="modified residue" description="4-aspartylphosphate" evidence="16">
    <location>
        <position position="712"/>
    </location>
</feature>
<keyword evidence="4" id="KW-1003">Cell membrane</keyword>
<evidence type="ECO:0000256" key="8">
    <source>
        <dbReference type="ARBA" id="ARBA00022692"/>
    </source>
</evidence>
<dbReference type="InterPro" id="IPR003594">
    <property type="entry name" value="HATPase_dom"/>
</dbReference>
<dbReference type="SMART" id="SM00448">
    <property type="entry name" value="REC"/>
    <property type="match status" value="1"/>
</dbReference>
<dbReference type="InterPro" id="IPR036890">
    <property type="entry name" value="HATPase_C_sf"/>
</dbReference>
<dbReference type="PROSITE" id="PS50885">
    <property type="entry name" value="HAMP"/>
    <property type="match status" value="1"/>
</dbReference>
<feature type="modified residue" description="Phosphohistidine" evidence="15">
    <location>
        <position position="870"/>
    </location>
</feature>
<evidence type="ECO:0000313" key="25">
    <source>
        <dbReference type="EMBL" id="OZT73935.1"/>
    </source>
</evidence>
<keyword evidence="11" id="KW-0067">ATP-binding</keyword>
<dbReference type="InterPro" id="IPR005467">
    <property type="entry name" value="His_kinase_dom"/>
</dbReference>
<dbReference type="InterPro" id="IPR004358">
    <property type="entry name" value="Sig_transdc_His_kin-like_C"/>
</dbReference>
<evidence type="ECO:0000256" key="19">
    <source>
        <dbReference type="SAM" id="Phobius"/>
    </source>
</evidence>
<dbReference type="RefSeq" id="WP_007114807.1">
    <property type="nucleotide sequence ID" value="NZ_JH393260.1"/>
</dbReference>
<evidence type="ECO:0000256" key="3">
    <source>
        <dbReference type="ARBA" id="ARBA00012438"/>
    </source>
</evidence>
<evidence type="ECO:0000259" key="23">
    <source>
        <dbReference type="PROSITE" id="PS50894"/>
    </source>
</evidence>
<evidence type="ECO:0000313" key="27">
    <source>
        <dbReference type="Proteomes" id="UP000216538"/>
    </source>
</evidence>
<evidence type="ECO:0000313" key="24">
    <source>
        <dbReference type="EMBL" id="EHJ91436.1"/>
    </source>
</evidence>
<evidence type="ECO:0000256" key="15">
    <source>
        <dbReference type="PROSITE-ProRule" id="PRU00110"/>
    </source>
</evidence>
<dbReference type="FunFam" id="1.10.287.130:FF:000003">
    <property type="entry name" value="Histidine kinase"/>
    <property type="match status" value="1"/>
</dbReference>
<evidence type="ECO:0000256" key="4">
    <source>
        <dbReference type="ARBA" id="ARBA00022475"/>
    </source>
</evidence>
<dbReference type="Pfam" id="PF02518">
    <property type="entry name" value="HATPase_c"/>
    <property type="match status" value="1"/>
</dbReference>
<comment type="subcellular location">
    <subcellularLocation>
        <location evidence="2">Cell inner membrane</location>
        <topology evidence="2">Multi-pass membrane protein</topology>
    </subcellularLocation>
</comment>
<dbReference type="InterPro" id="IPR003660">
    <property type="entry name" value="HAMP_dom"/>
</dbReference>
<dbReference type="Pfam" id="PF00512">
    <property type="entry name" value="HisKA"/>
    <property type="match status" value="1"/>
</dbReference>
<dbReference type="InterPro" id="IPR036097">
    <property type="entry name" value="HisK_dim/P_sf"/>
</dbReference>
<dbReference type="InterPro" id="IPR003661">
    <property type="entry name" value="HisK_dim/P_dom"/>
</dbReference>
<protein>
    <recommendedName>
        <fullName evidence="3">histidine kinase</fullName>
        <ecNumber evidence="3">2.7.13.3</ecNumber>
    </recommendedName>
</protein>
<evidence type="ECO:0000256" key="10">
    <source>
        <dbReference type="ARBA" id="ARBA00022777"/>
    </source>
</evidence>
<reference evidence="24 26" key="1">
    <citation type="submission" date="2011-10" db="EMBL/GenBank/DDBJ databases">
        <authorList>
            <person name="Quillaguamn J."/>
            <person name="Guzmn D."/>
            <person name="Balderrama-Subieta A."/>
            <person name="Cardona-Ortuo C."/>
            <person name="Guevara-Martnez M."/>
            <person name="Callisaya-Quispe N."/>
        </authorList>
    </citation>
    <scope>NUCLEOTIDE SEQUENCE [LARGE SCALE GENOMIC DNA]</scope>
    <source>
        <strain evidence="24 26">LC1</strain>
    </source>
</reference>
<dbReference type="PROSITE" id="PS50109">
    <property type="entry name" value="HIS_KIN"/>
    <property type="match status" value="1"/>
</dbReference>
<dbReference type="PANTHER" id="PTHR45339">
    <property type="entry name" value="HYBRID SIGNAL TRANSDUCTION HISTIDINE KINASE J"/>
    <property type="match status" value="1"/>
</dbReference>
<dbReference type="Proteomes" id="UP000216538">
    <property type="component" value="Unassembled WGS sequence"/>
</dbReference>
<dbReference type="SUPFAM" id="SSF47226">
    <property type="entry name" value="Histidine-containing phosphotransfer domain, HPT domain"/>
    <property type="match status" value="1"/>
</dbReference>
<evidence type="ECO:0000256" key="9">
    <source>
        <dbReference type="ARBA" id="ARBA00022741"/>
    </source>
</evidence>
<dbReference type="Pfam" id="PF00072">
    <property type="entry name" value="Response_reg"/>
    <property type="match status" value="1"/>
</dbReference>
<dbReference type="GO" id="GO:0005886">
    <property type="term" value="C:plasma membrane"/>
    <property type="evidence" value="ECO:0007669"/>
    <property type="project" value="UniProtKB-SubCell"/>
</dbReference>
<evidence type="ECO:0000313" key="26">
    <source>
        <dbReference type="Proteomes" id="UP000005756"/>
    </source>
</evidence>
<sequence length="927" mass="103156">MSLNTRLLFALLGFPLLVYAMMAVLLVIQSDTQARAAQQARLESAVELLAPSLAAAVATSDTQRLEALARQLRNMKGLRSVALFNQHGNRLLLLGQSNPPLLNPPADHQLIMEGDSWRLRLPLGVTQISTGQISTNQISTNQVSPDPVRTSDTSIGWLDIEMDTWVLTLGRYKLIASLSLGGMLLGLLLFLVAFAISRYTTRPIEEANQALYRLSRGDYRLCLAPSNAIELQHLSSHINALAEHFQQAQRDMQTQIEQATSELQESMETIEEQNIKLDLAHRSALRANAVKSEFLANMSHEIRTPLNGIIGFCRLLGRSSLDTRQQEWLQHVHRACDNLLMLVNDVLDFSKLEANRLTLEEADIDIVALIDEVVGLHAPEAQRKQLHLVAMVYDDVPTPLTGDPLRIHQVLNNLIGNALKFTHEGEVIVRVMLDNLEGQHVVLNLSVSDTGIGLSNAHKEALFSAFSQAEPSHSRQFGGSGLGLTICRQLIERMGGEIEVESELGKGTTFSFTLPMLAHKAIERPPEISLAHPTVRLYEIHAPTRHVLEHLLQRWEAQPIAFDASEPAKLMILGLEHSDFSPEWHSHWQTVIDQTPYPTLILANGNSFDLPPLHLTHGGETLYKPFSRAQLVASLKQLLLPELMPDKSDQYLLALPAASQPLKLLIVDDNAPNRELLKSMLEDPTLHVITADSGHQALEFARTGNADMVLMDIRMPGMDGVQTTQALRRISSTWARCPIIAVTAHVLSSERQQWLAEGLDDVLIKPIDEAQLEQLLNRFVGVTSRLTAGSAVPPYSQRDSHIGKKPRLSHTTPSTLPVVDLEIGARLAGGKEYLAREQLKRLIDSLDESEQHMRAAFNQRNLPTLLDWVHELNGASRYCGAPELALMVETLETRLRTSGLDHVEGLLEDLYRAMTRLRAHRPLLLRH</sequence>
<dbReference type="InterPro" id="IPR008207">
    <property type="entry name" value="Sig_transdc_His_kin_Hpt_dom"/>
</dbReference>
<evidence type="ECO:0000256" key="18">
    <source>
        <dbReference type="SAM" id="MobiDB-lite"/>
    </source>
</evidence>
<feature type="domain" description="HAMP" evidence="22">
    <location>
        <begin position="198"/>
        <end position="250"/>
    </location>
</feature>
<feature type="domain" description="HPt" evidence="23">
    <location>
        <begin position="831"/>
        <end position="927"/>
    </location>
</feature>
<dbReference type="SMART" id="SM00387">
    <property type="entry name" value="HATPase_c"/>
    <property type="match status" value="1"/>
</dbReference>
<evidence type="ECO:0000256" key="1">
    <source>
        <dbReference type="ARBA" id="ARBA00000085"/>
    </source>
</evidence>
<keyword evidence="5" id="KW-0997">Cell inner membrane</keyword>
<keyword evidence="17" id="KW-0175">Coiled coil</keyword>
<dbReference type="EMBL" id="JH393260">
    <property type="protein sequence ID" value="EHJ91436.1"/>
    <property type="molecule type" value="Genomic_DNA"/>
</dbReference>
<name>A0A265DXB5_9GAMM</name>
<proteinExistence type="predicted"/>
<keyword evidence="8 19" id="KW-0812">Transmembrane</keyword>
<feature type="domain" description="Histidine kinase" evidence="20">
    <location>
        <begin position="297"/>
        <end position="518"/>
    </location>
</feature>
<organism evidence="24 26">
    <name type="scientific">Vreelandella boliviensis LC1</name>
    <dbReference type="NCBI Taxonomy" id="1072583"/>
    <lineage>
        <taxon>Bacteria</taxon>
        <taxon>Pseudomonadati</taxon>
        <taxon>Pseudomonadota</taxon>
        <taxon>Gammaproteobacteria</taxon>
        <taxon>Oceanospirillales</taxon>
        <taxon>Halomonadaceae</taxon>
        <taxon>Vreelandella</taxon>
    </lineage>
</organism>
<dbReference type="AlphaFoldDB" id="A0A265DXB5"/>
<evidence type="ECO:0000259" key="20">
    <source>
        <dbReference type="PROSITE" id="PS50109"/>
    </source>
</evidence>
<keyword evidence="27" id="KW-1185">Reference proteome</keyword>
<keyword evidence="7" id="KW-0808">Transferase</keyword>
<keyword evidence="14 19" id="KW-0472">Membrane</keyword>
<feature type="region of interest" description="Disordered" evidence="18">
    <location>
        <begin position="791"/>
        <end position="811"/>
    </location>
</feature>
<dbReference type="CDD" id="cd17546">
    <property type="entry name" value="REC_hyHK_CKI1_RcsC-like"/>
    <property type="match status" value="1"/>
</dbReference>
<evidence type="ECO:0000256" key="11">
    <source>
        <dbReference type="ARBA" id="ARBA00022840"/>
    </source>
</evidence>
<keyword evidence="12 19" id="KW-1133">Transmembrane helix</keyword>
<evidence type="ECO:0000256" key="12">
    <source>
        <dbReference type="ARBA" id="ARBA00022989"/>
    </source>
</evidence>
<evidence type="ECO:0000256" key="14">
    <source>
        <dbReference type="ARBA" id="ARBA00023136"/>
    </source>
</evidence>
<evidence type="ECO:0000256" key="5">
    <source>
        <dbReference type="ARBA" id="ARBA00022519"/>
    </source>
</evidence>
<dbReference type="PRINTS" id="PR00344">
    <property type="entry name" value="BCTRLSENSOR"/>
</dbReference>
<dbReference type="PROSITE" id="PS50110">
    <property type="entry name" value="RESPONSE_REGULATORY"/>
    <property type="match status" value="1"/>
</dbReference>
<gene>
    <name evidence="25" type="ORF">CE457_10745</name>
    <name evidence="24" type="ORF">KUC_3879</name>
</gene>
<dbReference type="Gene3D" id="3.30.565.10">
    <property type="entry name" value="Histidine kinase-like ATPase, C-terminal domain"/>
    <property type="match status" value="1"/>
</dbReference>
<dbReference type="InterPro" id="IPR019247">
    <property type="entry name" value="Histidine_kinase_BarA_N"/>
</dbReference>
<keyword evidence="10 25" id="KW-0418">Kinase</keyword>
<dbReference type="SUPFAM" id="SSF47384">
    <property type="entry name" value="Homodimeric domain of signal transducing histidine kinase"/>
    <property type="match status" value="1"/>
</dbReference>
<evidence type="ECO:0000256" key="2">
    <source>
        <dbReference type="ARBA" id="ARBA00004429"/>
    </source>
</evidence>
<dbReference type="InterPro" id="IPR036641">
    <property type="entry name" value="HPT_dom_sf"/>
</dbReference>
<keyword evidence="9" id="KW-0547">Nucleotide-binding</keyword>
<dbReference type="Proteomes" id="UP000005756">
    <property type="component" value="Unassembled WGS sequence"/>
</dbReference>
<evidence type="ECO:0000256" key="13">
    <source>
        <dbReference type="ARBA" id="ARBA00023012"/>
    </source>
</evidence>
<dbReference type="EC" id="2.7.13.3" evidence="3"/>
<accession>A0A265DXB5</accession>
<dbReference type="CDD" id="cd00082">
    <property type="entry name" value="HisKA"/>
    <property type="match status" value="1"/>
</dbReference>
<dbReference type="Pfam" id="PF01627">
    <property type="entry name" value="Hpt"/>
    <property type="match status" value="1"/>
</dbReference>
<dbReference type="PANTHER" id="PTHR45339:SF1">
    <property type="entry name" value="HYBRID SIGNAL TRANSDUCTION HISTIDINE KINASE J"/>
    <property type="match status" value="1"/>
</dbReference>
<dbReference type="SUPFAM" id="SSF55874">
    <property type="entry name" value="ATPase domain of HSP90 chaperone/DNA topoisomerase II/histidine kinase"/>
    <property type="match status" value="1"/>
</dbReference>
<dbReference type="Pfam" id="PF09984">
    <property type="entry name" value="sCache_4"/>
    <property type="match status" value="1"/>
</dbReference>
<evidence type="ECO:0000259" key="21">
    <source>
        <dbReference type="PROSITE" id="PS50110"/>
    </source>
</evidence>
<evidence type="ECO:0000256" key="17">
    <source>
        <dbReference type="SAM" id="Coils"/>
    </source>
</evidence>
<evidence type="ECO:0000256" key="7">
    <source>
        <dbReference type="ARBA" id="ARBA00022679"/>
    </source>
</evidence>
<feature type="coiled-coil region" evidence="17">
    <location>
        <begin position="238"/>
        <end position="276"/>
    </location>
</feature>
<dbReference type="OrthoDB" id="9797243at2"/>
<dbReference type="Gene3D" id="3.40.50.2300">
    <property type="match status" value="1"/>
</dbReference>
<dbReference type="SUPFAM" id="SSF52172">
    <property type="entry name" value="CheY-like"/>
    <property type="match status" value="1"/>
</dbReference>
<dbReference type="GO" id="GO:0005524">
    <property type="term" value="F:ATP binding"/>
    <property type="evidence" value="ECO:0007669"/>
    <property type="project" value="UniProtKB-KW"/>
</dbReference>